<evidence type="ECO:0000256" key="2">
    <source>
        <dbReference type="ARBA" id="ARBA00022692"/>
    </source>
</evidence>
<organism evidence="7 8">
    <name type="scientific">Actinomadura keratinilytica</name>
    <dbReference type="NCBI Taxonomy" id="547461"/>
    <lineage>
        <taxon>Bacteria</taxon>
        <taxon>Bacillati</taxon>
        <taxon>Actinomycetota</taxon>
        <taxon>Actinomycetes</taxon>
        <taxon>Streptosporangiales</taxon>
        <taxon>Thermomonosporaceae</taxon>
        <taxon>Actinomadura</taxon>
    </lineage>
</organism>
<feature type="compositionally biased region" description="Gly residues" evidence="5">
    <location>
        <begin position="30"/>
        <end position="42"/>
    </location>
</feature>
<evidence type="ECO:0000256" key="1">
    <source>
        <dbReference type="ARBA" id="ARBA00004141"/>
    </source>
</evidence>
<sequence>MNDQPPPYHSPYGQAPGAPPPPGYTPPPGYGSGPGGGYPYGGGPQPPWGYGYGPPGVPPNPQGPVRPDDTTWALMCYVLTIAVGFLAPLVLYFVKKNESPFVRHHAAQSLNVQLTYLLHIIIALAVGGVLAVVFQHPAPLVICLVPVLLFHMVAQWVLLILGAVRAHQGVANRFPTWLCFRMVR</sequence>
<feature type="transmembrane region" description="Helical" evidence="6">
    <location>
        <begin position="114"/>
        <end position="133"/>
    </location>
</feature>
<comment type="caution">
    <text evidence="7">The sequence shown here is derived from an EMBL/GenBank/DDBJ whole genome shotgun (WGS) entry which is preliminary data.</text>
</comment>
<feature type="transmembrane region" description="Helical" evidence="6">
    <location>
        <begin position="139"/>
        <end position="164"/>
    </location>
</feature>
<keyword evidence="2 6" id="KW-0812">Transmembrane</keyword>
<dbReference type="RefSeq" id="WP_345020528.1">
    <property type="nucleotide sequence ID" value="NZ_BAABDO010000027.1"/>
</dbReference>
<dbReference type="Pfam" id="PF09685">
    <property type="entry name" value="MamF_MmsF"/>
    <property type="match status" value="1"/>
</dbReference>
<evidence type="ECO:0000313" key="7">
    <source>
        <dbReference type="EMBL" id="GAA4138521.1"/>
    </source>
</evidence>
<dbReference type="InterPro" id="IPR019109">
    <property type="entry name" value="MamF_MmsF"/>
</dbReference>
<dbReference type="Proteomes" id="UP001500266">
    <property type="component" value="Unassembled WGS sequence"/>
</dbReference>
<name>A0ABP7YMP1_9ACTN</name>
<dbReference type="EMBL" id="BAABDO010000027">
    <property type="protein sequence ID" value="GAA4138521.1"/>
    <property type="molecule type" value="Genomic_DNA"/>
</dbReference>
<evidence type="ECO:0000256" key="4">
    <source>
        <dbReference type="ARBA" id="ARBA00023136"/>
    </source>
</evidence>
<feature type="compositionally biased region" description="Pro residues" evidence="5">
    <location>
        <begin position="17"/>
        <end position="29"/>
    </location>
</feature>
<reference evidence="8" key="1">
    <citation type="journal article" date="2019" name="Int. J. Syst. Evol. Microbiol.">
        <title>The Global Catalogue of Microorganisms (GCM) 10K type strain sequencing project: providing services to taxonomists for standard genome sequencing and annotation.</title>
        <authorList>
            <consortium name="The Broad Institute Genomics Platform"/>
            <consortium name="The Broad Institute Genome Sequencing Center for Infectious Disease"/>
            <person name="Wu L."/>
            <person name="Ma J."/>
        </authorList>
    </citation>
    <scope>NUCLEOTIDE SEQUENCE [LARGE SCALE GENOMIC DNA]</scope>
    <source>
        <strain evidence="8">JCM 17316</strain>
    </source>
</reference>
<proteinExistence type="predicted"/>
<feature type="region of interest" description="Disordered" evidence="5">
    <location>
        <begin position="1"/>
        <end position="42"/>
    </location>
</feature>
<keyword evidence="8" id="KW-1185">Reference proteome</keyword>
<keyword evidence="4 6" id="KW-0472">Membrane</keyword>
<evidence type="ECO:0000256" key="6">
    <source>
        <dbReference type="SAM" id="Phobius"/>
    </source>
</evidence>
<accession>A0ABP7YMP1</accession>
<protein>
    <recommendedName>
        <fullName evidence="9">DUF4870 domain-containing protein</fullName>
    </recommendedName>
</protein>
<gene>
    <name evidence="7" type="ORF">GCM10022416_24010</name>
</gene>
<evidence type="ECO:0000256" key="3">
    <source>
        <dbReference type="ARBA" id="ARBA00022989"/>
    </source>
</evidence>
<feature type="transmembrane region" description="Helical" evidence="6">
    <location>
        <begin position="72"/>
        <end position="94"/>
    </location>
</feature>
<evidence type="ECO:0008006" key="9">
    <source>
        <dbReference type="Google" id="ProtNLM"/>
    </source>
</evidence>
<comment type="subcellular location">
    <subcellularLocation>
        <location evidence="1">Membrane</location>
        <topology evidence="1">Multi-pass membrane protein</topology>
    </subcellularLocation>
</comment>
<evidence type="ECO:0000313" key="8">
    <source>
        <dbReference type="Proteomes" id="UP001500266"/>
    </source>
</evidence>
<keyword evidence="3 6" id="KW-1133">Transmembrane helix</keyword>
<evidence type="ECO:0000256" key="5">
    <source>
        <dbReference type="SAM" id="MobiDB-lite"/>
    </source>
</evidence>